<evidence type="ECO:0000313" key="6">
    <source>
        <dbReference type="EMBL" id="KAG9267402.1"/>
    </source>
</evidence>
<dbReference type="SMART" id="SM00407">
    <property type="entry name" value="IGc1"/>
    <property type="match status" value="3"/>
</dbReference>
<feature type="transmembrane region" description="Helical" evidence="3">
    <location>
        <begin position="330"/>
        <end position="351"/>
    </location>
</feature>
<feature type="region of interest" description="Disordered" evidence="2">
    <location>
        <begin position="807"/>
        <end position="830"/>
    </location>
</feature>
<dbReference type="OrthoDB" id="10043043at2759"/>
<dbReference type="AlphaFoldDB" id="A0A8T2LBT0"/>
<dbReference type="PROSITE" id="PS00290">
    <property type="entry name" value="IG_MHC"/>
    <property type="match status" value="1"/>
</dbReference>
<dbReference type="InterPro" id="IPR036179">
    <property type="entry name" value="Ig-like_dom_sf"/>
</dbReference>
<dbReference type="SMART" id="SM00409">
    <property type="entry name" value="IG"/>
    <property type="match status" value="1"/>
</dbReference>
<evidence type="ECO:0000259" key="5">
    <source>
        <dbReference type="PROSITE" id="PS50835"/>
    </source>
</evidence>
<dbReference type="InterPro" id="IPR013151">
    <property type="entry name" value="Immunoglobulin_dom"/>
</dbReference>
<feature type="domain" description="Ig-like" evidence="5">
    <location>
        <begin position="615"/>
        <end position="727"/>
    </location>
</feature>
<sequence>MRFKVLLCLCVLSPIKLVFSTEIVVPLSYTAILPCSFPLELPANEKFLDVTWSFRGSVIASINHTDPGFNLDTSNLLNGSAPLTVYNTTPHQQGVYECSVNSNGTEHYSNVTLTVLAAPSVSITSPEVVLGQESVIECWAKSFSPPQISFSWTRAGKRFRPPQRSEGMLAEDGLYEAVSRLVFVPELHDRNITYSCVVQHEELEKPLVKKFKPSIIILPTVSLSIVPPASRSSPLTLACDLRGFYPENISVVWVQNSTVLPEPPLTHLNSDGSYRTRWFHTLSAEERERGGAVQCVAHQPHVSQPASSSIDLSTIDPLVRELVLSKSAKASVAMMIISLILILLLCLGFSWKRRDEKQKSLSISAIILPPQLVVGRKGRVTISIEGRRADRVQTVWFLNNIPIADTSYSEKKSLSPSYSTGHTPRISRVSLVSEKSSLLPATAPGYYKLHTRHPLLSNGPIKQLLSSFTFIPNLSIHKGAVFKCQISYKGKDKIVMEKVSDKFTILALPEVSEIQLSEPNEVTGIVTLTVTASHFHPDVITFRWFCEGGELCPVAAPPGLSAPRPDAQGFFSAMSQCRLPKAELERGRTTVWVTIHHMSLKQPITRKTRGFIKRPTVSEIHCTPSFPDQGPLTLTCDISDFYPPDVSVKWLRRGRNEGDEQEVEEAGAEGEEGVKGAAEVWGPIQTQPRAFRATALLKEVENVLKEMEEGGEIVCRVEHCALQEPVERVWRKNCMVAPSIPLSLSVNWRNDGVGVFSLCMSAGVPHPKMLWAAGGSSLTQLISREKEKEAESGARELLSVCALVKSEGPQRSEPHPHSRRNGHLNGSQFPVFCNEVENGHTDLREREQENHTETAEEKWTQTSEAETEDGETEPEFSYINTVNVRREGRRGEKERLRVVVEITHPALSLPVYRTWTEPDEEVSS</sequence>
<feature type="compositionally biased region" description="Basic and acidic residues" evidence="2">
    <location>
        <begin position="845"/>
        <end position="859"/>
    </location>
</feature>
<evidence type="ECO:0000256" key="4">
    <source>
        <dbReference type="SAM" id="SignalP"/>
    </source>
</evidence>
<keyword evidence="1" id="KW-0393">Immunoglobulin domain</keyword>
<comment type="caution">
    <text evidence="6">The sequence shown here is derived from an EMBL/GenBank/DDBJ whole genome shotgun (WGS) entry which is preliminary data.</text>
</comment>
<feature type="chain" id="PRO_5035720443" description="Ig-like domain-containing protein" evidence="4">
    <location>
        <begin position="21"/>
        <end position="924"/>
    </location>
</feature>
<dbReference type="PANTHER" id="PTHR23411">
    <property type="entry name" value="TAPASIN"/>
    <property type="match status" value="1"/>
</dbReference>
<dbReference type="InterPro" id="IPR013783">
    <property type="entry name" value="Ig-like_fold"/>
</dbReference>
<keyword evidence="3" id="KW-1133">Transmembrane helix</keyword>
<feature type="signal peptide" evidence="4">
    <location>
        <begin position="1"/>
        <end position="20"/>
    </location>
</feature>
<proteinExistence type="predicted"/>
<feature type="domain" description="Ig-like" evidence="5">
    <location>
        <begin position="213"/>
        <end position="313"/>
    </location>
</feature>
<dbReference type="Gene3D" id="2.60.40.10">
    <property type="entry name" value="Immunoglobulins"/>
    <property type="match status" value="5"/>
</dbReference>
<evidence type="ECO:0000256" key="1">
    <source>
        <dbReference type="ARBA" id="ARBA00023319"/>
    </source>
</evidence>
<dbReference type="Pfam" id="PF07654">
    <property type="entry name" value="C1-set"/>
    <property type="match status" value="3"/>
</dbReference>
<dbReference type="InterPro" id="IPR003599">
    <property type="entry name" value="Ig_sub"/>
</dbReference>
<dbReference type="InterPro" id="IPR007110">
    <property type="entry name" value="Ig-like_dom"/>
</dbReference>
<evidence type="ECO:0000256" key="3">
    <source>
        <dbReference type="SAM" id="Phobius"/>
    </source>
</evidence>
<dbReference type="Pfam" id="PF00047">
    <property type="entry name" value="ig"/>
    <property type="match status" value="1"/>
</dbReference>
<keyword evidence="4" id="KW-0732">Signal</keyword>
<accession>A0A8T2LBT0</accession>
<dbReference type="InterPro" id="IPR050380">
    <property type="entry name" value="Immune_Resp_Modulators"/>
</dbReference>
<feature type="region of interest" description="Disordered" evidence="2">
    <location>
        <begin position="845"/>
        <end position="876"/>
    </location>
</feature>
<reference evidence="6 7" key="1">
    <citation type="submission" date="2021-07" db="EMBL/GenBank/DDBJ databases">
        <authorList>
            <person name="Imarazene B."/>
            <person name="Zahm M."/>
            <person name="Klopp C."/>
            <person name="Cabau C."/>
            <person name="Beille S."/>
            <person name="Jouanno E."/>
            <person name="Castinel A."/>
            <person name="Lluch J."/>
            <person name="Gil L."/>
            <person name="Kuchtly C."/>
            <person name="Lopez Roques C."/>
            <person name="Donnadieu C."/>
            <person name="Parrinello H."/>
            <person name="Journot L."/>
            <person name="Du K."/>
            <person name="Schartl M."/>
            <person name="Retaux S."/>
            <person name="Guiguen Y."/>
        </authorList>
    </citation>
    <scope>NUCLEOTIDE SEQUENCE [LARGE SCALE GENOMIC DNA]</scope>
    <source>
        <strain evidence="6">Pach_M1</strain>
        <tissue evidence="6">Testis</tissue>
    </source>
</reference>
<gene>
    <name evidence="6" type="ORF">AMEX_G18237</name>
</gene>
<dbReference type="SUPFAM" id="SSF48726">
    <property type="entry name" value="Immunoglobulin"/>
    <property type="match status" value="5"/>
</dbReference>
<name>A0A8T2LBT0_ASTMX</name>
<keyword evidence="3" id="KW-0812">Transmembrane</keyword>
<feature type="compositionally biased region" description="Acidic residues" evidence="2">
    <location>
        <begin position="865"/>
        <end position="874"/>
    </location>
</feature>
<evidence type="ECO:0000256" key="2">
    <source>
        <dbReference type="SAM" id="MobiDB-lite"/>
    </source>
</evidence>
<evidence type="ECO:0000313" key="7">
    <source>
        <dbReference type="Proteomes" id="UP000752171"/>
    </source>
</evidence>
<protein>
    <recommendedName>
        <fullName evidence="5">Ig-like domain-containing protein</fullName>
    </recommendedName>
</protein>
<feature type="domain" description="Ig-like" evidence="5">
    <location>
        <begin position="14"/>
        <end position="114"/>
    </location>
</feature>
<organism evidence="6 7">
    <name type="scientific">Astyanax mexicanus</name>
    <name type="common">Blind cave fish</name>
    <name type="synonym">Astyanax fasciatus mexicanus</name>
    <dbReference type="NCBI Taxonomy" id="7994"/>
    <lineage>
        <taxon>Eukaryota</taxon>
        <taxon>Metazoa</taxon>
        <taxon>Chordata</taxon>
        <taxon>Craniata</taxon>
        <taxon>Vertebrata</taxon>
        <taxon>Euteleostomi</taxon>
        <taxon>Actinopterygii</taxon>
        <taxon>Neopterygii</taxon>
        <taxon>Teleostei</taxon>
        <taxon>Ostariophysi</taxon>
        <taxon>Characiformes</taxon>
        <taxon>Characoidei</taxon>
        <taxon>Acestrorhamphidae</taxon>
        <taxon>Acestrorhamphinae</taxon>
        <taxon>Astyanax</taxon>
    </lineage>
</organism>
<dbReference type="InterPro" id="IPR003597">
    <property type="entry name" value="Ig_C1-set"/>
</dbReference>
<feature type="domain" description="Ig-like" evidence="5">
    <location>
        <begin position="119"/>
        <end position="208"/>
    </location>
</feature>
<dbReference type="CDD" id="cd00098">
    <property type="entry name" value="IgC1"/>
    <property type="match status" value="2"/>
</dbReference>
<dbReference type="Proteomes" id="UP000752171">
    <property type="component" value="Unassembled WGS sequence"/>
</dbReference>
<dbReference type="EMBL" id="JAICCE010000015">
    <property type="protein sequence ID" value="KAG9267402.1"/>
    <property type="molecule type" value="Genomic_DNA"/>
</dbReference>
<keyword evidence="3" id="KW-0472">Membrane</keyword>
<dbReference type="InterPro" id="IPR003006">
    <property type="entry name" value="Ig/MHC_CS"/>
</dbReference>
<dbReference type="PROSITE" id="PS50835">
    <property type="entry name" value="IG_LIKE"/>
    <property type="match status" value="4"/>
</dbReference>